<keyword evidence="1" id="KW-1133">Transmembrane helix</keyword>
<reference evidence="3" key="2">
    <citation type="submission" date="2015-01" db="EMBL/GenBank/DDBJ databases">
        <title>Evolutionary Origins and Diversification of the Mycorrhizal Mutualists.</title>
        <authorList>
            <consortium name="DOE Joint Genome Institute"/>
            <consortium name="Mycorrhizal Genomics Consortium"/>
            <person name="Kohler A."/>
            <person name="Kuo A."/>
            <person name="Nagy L.G."/>
            <person name="Floudas D."/>
            <person name="Copeland A."/>
            <person name="Barry K.W."/>
            <person name="Cichocki N."/>
            <person name="Veneault-Fourrey C."/>
            <person name="LaButti K."/>
            <person name="Lindquist E.A."/>
            <person name="Lipzen A."/>
            <person name="Lundell T."/>
            <person name="Morin E."/>
            <person name="Murat C."/>
            <person name="Riley R."/>
            <person name="Ohm R."/>
            <person name="Sun H."/>
            <person name="Tunlid A."/>
            <person name="Henrissat B."/>
            <person name="Grigoriev I.V."/>
            <person name="Hibbett D.S."/>
            <person name="Martin F."/>
        </authorList>
    </citation>
    <scope>NUCLEOTIDE SEQUENCE [LARGE SCALE GENOMIC DNA]</scope>
    <source>
        <strain evidence="3">h7</strain>
    </source>
</reference>
<proteinExistence type="predicted"/>
<evidence type="ECO:0000256" key="1">
    <source>
        <dbReference type="SAM" id="Phobius"/>
    </source>
</evidence>
<feature type="transmembrane region" description="Helical" evidence="1">
    <location>
        <begin position="20"/>
        <end position="41"/>
    </location>
</feature>
<keyword evidence="1" id="KW-0812">Transmembrane</keyword>
<dbReference type="EMBL" id="KN831789">
    <property type="protein sequence ID" value="KIM38747.1"/>
    <property type="molecule type" value="Genomic_DNA"/>
</dbReference>
<dbReference type="Proteomes" id="UP000053424">
    <property type="component" value="Unassembled WGS sequence"/>
</dbReference>
<protein>
    <submittedName>
        <fullName evidence="2">Uncharacterized protein</fullName>
    </submittedName>
</protein>
<dbReference type="HOGENOM" id="CLU_155349_2_0_1"/>
<name>A0A0C2YCL5_HEBCY</name>
<dbReference type="AlphaFoldDB" id="A0A0C2YCL5"/>
<evidence type="ECO:0000313" key="3">
    <source>
        <dbReference type="Proteomes" id="UP000053424"/>
    </source>
</evidence>
<evidence type="ECO:0000313" key="2">
    <source>
        <dbReference type="EMBL" id="KIM38747.1"/>
    </source>
</evidence>
<keyword evidence="1" id="KW-0472">Membrane</keyword>
<organism evidence="2 3">
    <name type="scientific">Hebeloma cylindrosporum</name>
    <dbReference type="NCBI Taxonomy" id="76867"/>
    <lineage>
        <taxon>Eukaryota</taxon>
        <taxon>Fungi</taxon>
        <taxon>Dikarya</taxon>
        <taxon>Basidiomycota</taxon>
        <taxon>Agaricomycotina</taxon>
        <taxon>Agaricomycetes</taxon>
        <taxon>Agaricomycetidae</taxon>
        <taxon>Agaricales</taxon>
        <taxon>Agaricineae</taxon>
        <taxon>Hymenogastraceae</taxon>
        <taxon>Hebeloma</taxon>
    </lineage>
</organism>
<sequence>MTKIMQTAEGIIKSTSGTRFIASFIVGGSLYNFFGISSISVPDFRCQCNSATLKFSDISDLTSTRAFTGTVGPDDLHFGFANGPIITGKLDKAATSGATISGSGSWTLN</sequence>
<accession>A0A0C2YCL5</accession>
<keyword evidence="3" id="KW-1185">Reference proteome</keyword>
<reference evidence="2 3" key="1">
    <citation type="submission" date="2014-04" db="EMBL/GenBank/DDBJ databases">
        <authorList>
            <consortium name="DOE Joint Genome Institute"/>
            <person name="Kuo A."/>
            <person name="Gay G."/>
            <person name="Dore J."/>
            <person name="Kohler A."/>
            <person name="Nagy L.G."/>
            <person name="Floudas D."/>
            <person name="Copeland A."/>
            <person name="Barry K.W."/>
            <person name="Cichocki N."/>
            <person name="Veneault-Fourrey C."/>
            <person name="LaButti K."/>
            <person name="Lindquist E.A."/>
            <person name="Lipzen A."/>
            <person name="Lundell T."/>
            <person name="Morin E."/>
            <person name="Murat C."/>
            <person name="Sun H."/>
            <person name="Tunlid A."/>
            <person name="Henrissat B."/>
            <person name="Grigoriev I.V."/>
            <person name="Hibbett D.S."/>
            <person name="Martin F."/>
            <person name="Nordberg H.P."/>
            <person name="Cantor M.N."/>
            <person name="Hua S.X."/>
        </authorList>
    </citation>
    <scope>NUCLEOTIDE SEQUENCE [LARGE SCALE GENOMIC DNA]</scope>
    <source>
        <strain evidence="3">h7</strain>
    </source>
</reference>
<gene>
    <name evidence="2" type="ORF">M413DRAFT_29979</name>
</gene>